<dbReference type="Proteomes" id="UP000321769">
    <property type="component" value="Unassembled WGS sequence"/>
</dbReference>
<evidence type="ECO:0000256" key="1">
    <source>
        <dbReference type="SAM" id="MobiDB-lite"/>
    </source>
</evidence>
<evidence type="ECO:0000313" key="3">
    <source>
        <dbReference type="Proteomes" id="UP000321769"/>
    </source>
</evidence>
<dbReference type="EMBL" id="BJZQ01000001">
    <property type="protein sequence ID" value="GEO87942.1"/>
    <property type="molecule type" value="Genomic_DNA"/>
</dbReference>
<reference evidence="2 3" key="1">
    <citation type="submission" date="2019-07" db="EMBL/GenBank/DDBJ databases">
        <title>Whole genome shotgun sequence of Aeromicrobium flavum NBRC 107625.</title>
        <authorList>
            <person name="Hosoyama A."/>
            <person name="Uohara A."/>
            <person name="Ohji S."/>
            <person name="Ichikawa N."/>
        </authorList>
    </citation>
    <scope>NUCLEOTIDE SEQUENCE [LARGE SCALE GENOMIC DNA]</scope>
    <source>
        <strain evidence="2 3">NBRC 107625</strain>
    </source>
</reference>
<dbReference type="RefSeq" id="WP_146825293.1">
    <property type="nucleotide sequence ID" value="NZ_BAAAYQ010000001.1"/>
</dbReference>
<sequence>MSEQLNLESTEGLRFLLLRLAYSGERAWQEESEVSDLIEFLTTKYAALANKYGLEPADAACAAFEVMRTRAARVANDTWAVITRAVQLSLIYEARAQGLLISNQHARRADVVSFHDPERFSERENPLTDFHPSLHAPTPPDPNAPTTASTAVTAAITLFVENGWDEGCARMTIEHICSVLSTFGDRRVAYGRLRRDAKGRESLELDQTAWITVLRLVLGDPRRDYEGTRRGRGLLLRLCLGEDLDELGADEPLTSMIATAAPTVAGETHV</sequence>
<comment type="caution">
    <text evidence="2">The sequence shown here is derived from an EMBL/GenBank/DDBJ whole genome shotgun (WGS) entry which is preliminary data.</text>
</comment>
<gene>
    <name evidence="2" type="ORF">AFL01nite_02690</name>
</gene>
<evidence type="ECO:0000313" key="2">
    <source>
        <dbReference type="EMBL" id="GEO87942.1"/>
    </source>
</evidence>
<proteinExistence type="predicted"/>
<protein>
    <submittedName>
        <fullName evidence="2">Uncharacterized protein</fullName>
    </submittedName>
</protein>
<organism evidence="2 3">
    <name type="scientific">Aeromicrobium flavum</name>
    <dbReference type="NCBI Taxonomy" id="416568"/>
    <lineage>
        <taxon>Bacteria</taxon>
        <taxon>Bacillati</taxon>
        <taxon>Actinomycetota</taxon>
        <taxon>Actinomycetes</taxon>
        <taxon>Propionibacteriales</taxon>
        <taxon>Nocardioidaceae</taxon>
        <taxon>Aeromicrobium</taxon>
    </lineage>
</organism>
<name>A0A512HR58_9ACTN</name>
<dbReference type="AlphaFoldDB" id="A0A512HR58"/>
<feature type="region of interest" description="Disordered" evidence="1">
    <location>
        <begin position="119"/>
        <end position="147"/>
    </location>
</feature>
<accession>A0A512HR58</accession>
<keyword evidence="3" id="KW-1185">Reference proteome</keyword>
<dbReference type="OrthoDB" id="3239759at2"/>